<dbReference type="EMBL" id="PUHZ01000024">
    <property type="protein sequence ID" value="PQO42901.1"/>
    <property type="molecule type" value="Genomic_DNA"/>
</dbReference>
<feature type="compositionally biased region" description="Polar residues" evidence="4">
    <location>
        <begin position="86"/>
        <end position="96"/>
    </location>
</feature>
<keyword evidence="1 3" id="KW-0853">WD repeat</keyword>
<evidence type="ECO:0000256" key="2">
    <source>
        <dbReference type="ARBA" id="ARBA00022737"/>
    </source>
</evidence>
<dbReference type="InterPro" id="IPR036322">
    <property type="entry name" value="WD40_repeat_dom_sf"/>
</dbReference>
<proteinExistence type="predicted"/>
<dbReference type="AlphaFoldDB" id="A0A2S8GF83"/>
<dbReference type="PROSITE" id="PS50082">
    <property type="entry name" value="WD_REPEATS_2"/>
    <property type="match status" value="1"/>
</dbReference>
<feature type="repeat" description="WD" evidence="3">
    <location>
        <begin position="314"/>
        <end position="346"/>
    </location>
</feature>
<evidence type="ECO:0000313" key="5">
    <source>
        <dbReference type="EMBL" id="PQO42901.1"/>
    </source>
</evidence>
<dbReference type="InterPro" id="IPR001680">
    <property type="entry name" value="WD40_rpt"/>
</dbReference>
<dbReference type="Pfam" id="PF00400">
    <property type="entry name" value="WD40"/>
    <property type="match status" value="1"/>
</dbReference>
<keyword evidence="2" id="KW-0677">Repeat</keyword>
<protein>
    <submittedName>
        <fullName evidence="5">Uncharacterized protein</fullName>
    </submittedName>
</protein>
<accession>A0A2S8GF83</accession>
<reference evidence="5 6" key="1">
    <citation type="submission" date="2018-02" db="EMBL/GenBank/DDBJ databases">
        <title>Comparative genomes isolates from brazilian mangrove.</title>
        <authorList>
            <person name="Araujo J.E."/>
            <person name="Taketani R.G."/>
            <person name="Silva M.C.P."/>
            <person name="Loureco M.V."/>
            <person name="Andreote F.D."/>
        </authorList>
    </citation>
    <scope>NUCLEOTIDE SEQUENCE [LARGE SCALE GENOMIC DNA]</scope>
    <source>
        <strain evidence="5 6">Nap-Phe MGV</strain>
    </source>
</reference>
<dbReference type="InterPro" id="IPR015943">
    <property type="entry name" value="WD40/YVTN_repeat-like_dom_sf"/>
</dbReference>
<dbReference type="InterPro" id="IPR051350">
    <property type="entry name" value="WD_repeat-ST_regulator"/>
</dbReference>
<gene>
    <name evidence="5" type="ORF">C5Y93_24565</name>
</gene>
<dbReference type="OrthoDB" id="422888at2"/>
<dbReference type="PANTHER" id="PTHR22838">
    <property type="entry name" value="WD REPEAT PROTEIN 26-RELATED"/>
    <property type="match status" value="1"/>
</dbReference>
<dbReference type="SMART" id="SM00320">
    <property type="entry name" value="WD40"/>
    <property type="match status" value="4"/>
</dbReference>
<feature type="region of interest" description="Disordered" evidence="4">
    <location>
        <begin position="21"/>
        <end position="96"/>
    </location>
</feature>
<evidence type="ECO:0000256" key="3">
    <source>
        <dbReference type="PROSITE-ProRule" id="PRU00221"/>
    </source>
</evidence>
<evidence type="ECO:0000313" key="6">
    <source>
        <dbReference type="Proteomes" id="UP000237819"/>
    </source>
</evidence>
<dbReference type="Gene3D" id="2.130.10.10">
    <property type="entry name" value="YVTN repeat-like/Quinoprotein amine dehydrogenase"/>
    <property type="match status" value="2"/>
</dbReference>
<dbReference type="SUPFAM" id="SSF50978">
    <property type="entry name" value="WD40 repeat-like"/>
    <property type="match status" value="1"/>
</dbReference>
<sequence>MSHPCFSLILIVLVALSGCSRSQSSDPSRRVVIDVPEDGGQAGNGFESNWSDSYRNDPRYHSIRTSTSPSVTRPESPKPSPAPQAFPSQMTQTASHNGAIEESIAAPTTPKNGLRGTEIRRGQPRVQILTYRSLVNKQSFVRFEMSADAHWAAVVSSKKIYVYDLQAEKLAAEITTTGEKYLDAAFLHHESKLVTLCSQAGGNDPALSLWDLDGLRKVASWKTGIQAERVAVCADDQFLAMADRQGTAIMATFRNSEKSEIALSPPAFNTIALEQMTALAVDPLGRYVVVGLSNGKISMLNVFDNSLRKRIEFTPKSGSAVRGLYFSPTGRDLATCGDDGHIYIWQNLGDNVLSNPAKLRADGRPILDVALGFDGILAIGANGKSGAVLWDTLTNRTLDRFSTSSPAVQVAFSESASKFAIVSDDGEFVLRPIIGPGK</sequence>
<dbReference type="RefSeq" id="WP_105338113.1">
    <property type="nucleotide sequence ID" value="NZ_PUHZ01000024.1"/>
</dbReference>
<evidence type="ECO:0000256" key="4">
    <source>
        <dbReference type="SAM" id="MobiDB-lite"/>
    </source>
</evidence>
<feature type="compositionally biased region" description="Polar residues" evidence="4">
    <location>
        <begin position="63"/>
        <end position="73"/>
    </location>
</feature>
<dbReference type="Proteomes" id="UP000237819">
    <property type="component" value="Unassembled WGS sequence"/>
</dbReference>
<comment type="caution">
    <text evidence="5">The sequence shown here is derived from an EMBL/GenBank/DDBJ whole genome shotgun (WGS) entry which is preliminary data.</text>
</comment>
<dbReference type="PANTHER" id="PTHR22838:SF0">
    <property type="entry name" value="WD REPEAT-CONTAINING PROTEIN 26"/>
    <property type="match status" value="1"/>
</dbReference>
<organism evidence="5 6">
    <name type="scientific">Blastopirellula marina</name>
    <dbReference type="NCBI Taxonomy" id="124"/>
    <lineage>
        <taxon>Bacteria</taxon>
        <taxon>Pseudomonadati</taxon>
        <taxon>Planctomycetota</taxon>
        <taxon>Planctomycetia</taxon>
        <taxon>Pirellulales</taxon>
        <taxon>Pirellulaceae</taxon>
        <taxon>Blastopirellula</taxon>
    </lineage>
</organism>
<evidence type="ECO:0000256" key="1">
    <source>
        <dbReference type="ARBA" id="ARBA00022574"/>
    </source>
</evidence>
<name>A0A2S8GF83_9BACT</name>